<sequence>MAKKENLKLYAYRIANLSQSALYFLCRHQNLTTNDYQFIKGKLVDLYSRALELLIMADADDNEINDFINDYKEKGEIK</sequence>
<name>V8B574_STRPA</name>
<dbReference type="Proteomes" id="UP000018716">
    <property type="component" value="Unassembled WGS sequence"/>
</dbReference>
<dbReference type="AlphaFoldDB" id="V8B574"/>
<reference evidence="1 2" key="1">
    <citation type="submission" date="2013-10" db="EMBL/GenBank/DDBJ databases">
        <title>The Genome Sequence of Streptococcus parasanguinis CC87K.</title>
        <authorList>
            <consortium name="The Broad Institute Genomics Platform"/>
            <person name="Earl A."/>
            <person name="Allen-Vercoe E."/>
            <person name="Daigneault M."/>
            <person name="Young S.K."/>
            <person name="Zeng Q."/>
            <person name="Gargeya S."/>
            <person name="Fitzgerald M."/>
            <person name="Abouelleil A."/>
            <person name="Alvarado L."/>
            <person name="Chapman S.B."/>
            <person name="Gainer-Dewar J."/>
            <person name="Goldberg J."/>
            <person name="Griggs A."/>
            <person name="Gujja S."/>
            <person name="Hansen M."/>
            <person name="Howarth C."/>
            <person name="Imamovic A."/>
            <person name="Ireland A."/>
            <person name="Larimer J."/>
            <person name="McCowan C."/>
            <person name="Murphy C."/>
            <person name="Pearson M."/>
            <person name="Poon T.W."/>
            <person name="Priest M."/>
            <person name="Roberts A."/>
            <person name="Saif S."/>
            <person name="Shea T."/>
            <person name="Sykes S."/>
            <person name="Wortman J."/>
            <person name="Nusbaum C."/>
            <person name="Birren B."/>
        </authorList>
    </citation>
    <scope>NUCLEOTIDE SEQUENCE [LARGE SCALE GENOMIC DNA]</scope>
    <source>
        <strain evidence="1 2">CC87K</strain>
    </source>
</reference>
<accession>V8B574</accession>
<keyword evidence="2" id="KW-1185">Reference proteome</keyword>
<comment type="caution">
    <text evidence="1">The sequence shown here is derived from an EMBL/GenBank/DDBJ whole genome shotgun (WGS) entry which is preliminary data.</text>
</comment>
<dbReference type="EMBL" id="AZJD01000012">
    <property type="protein sequence ID" value="ETD10349.1"/>
    <property type="molecule type" value="Genomic_DNA"/>
</dbReference>
<dbReference type="RefSeq" id="WP_023920329.1">
    <property type="nucleotide sequence ID" value="NZ_KI669406.1"/>
</dbReference>
<gene>
    <name evidence="1" type="ORF">HMPREF1195_02113</name>
</gene>
<evidence type="ECO:0000313" key="1">
    <source>
        <dbReference type="EMBL" id="ETD10349.1"/>
    </source>
</evidence>
<evidence type="ECO:0000313" key="2">
    <source>
        <dbReference type="Proteomes" id="UP000018716"/>
    </source>
</evidence>
<dbReference type="HOGENOM" id="CLU_2620597_0_0_9"/>
<proteinExistence type="predicted"/>
<organism evidence="1 2">
    <name type="scientific">Streptococcus parasanguinis CC87K</name>
    <dbReference type="NCBI Taxonomy" id="1073372"/>
    <lineage>
        <taxon>Bacteria</taxon>
        <taxon>Bacillati</taxon>
        <taxon>Bacillota</taxon>
        <taxon>Bacilli</taxon>
        <taxon>Lactobacillales</taxon>
        <taxon>Streptococcaceae</taxon>
        <taxon>Streptococcus</taxon>
    </lineage>
</organism>
<protein>
    <submittedName>
        <fullName evidence="1">Uncharacterized protein</fullName>
    </submittedName>
</protein>